<name>A0A1I7VXR9_LOALO</name>
<dbReference type="KEGG" id="loa:LOAG_13349"/>
<dbReference type="GeneID" id="9950821"/>
<reference evidence="3" key="2">
    <citation type="submission" date="2016-11" db="UniProtKB">
        <authorList>
            <consortium name="WormBaseParasite"/>
        </authorList>
    </citation>
    <scope>IDENTIFICATION</scope>
</reference>
<accession>A0A1I7VXR9</accession>
<accession>A0A1S0TJM6</accession>
<reference evidence="1 2" key="1">
    <citation type="submission" date="2012-04" db="EMBL/GenBank/DDBJ databases">
        <title>The Genome Sequence of Loa loa.</title>
        <authorList>
            <consortium name="The Broad Institute Genome Sequencing Platform"/>
            <consortium name="Broad Institute Genome Sequencing Center for Infectious Disease"/>
            <person name="Nutman T.B."/>
            <person name="Fink D.L."/>
            <person name="Russ C."/>
            <person name="Young S."/>
            <person name="Zeng Q."/>
            <person name="Gargeya S."/>
            <person name="Alvarado L."/>
            <person name="Berlin A."/>
            <person name="Chapman S.B."/>
            <person name="Chen Z."/>
            <person name="Freedman E."/>
            <person name="Gellesch M."/>
            <person name="Goldberg J."/>
            <person name="Griggs A."/>
            <person name="Gujja S."/>
            <person name="Heilman E.R."/>
            <person name="Heiman D."/>
            <person name="Howarth C."/>
            <person name="Mehta T."/>
            <person name="Neiman D."/>
            <person name="Pearson M."/>
            <person name="Roberts A."/>
            <person name="Saif S."/>
            <person name="Shea T."/>
            <person name="Shenoy N."/>
            <person name="Sisk P."/>
            <person name="Stolte C."/>
            <person name="Sykes S."/>
            <person name="White J."/>
            <person name="Yandava C."/>
            <person name="Haas B."/>
            <person name="Henn M.R."/>
            <person name="Nusbaum C."/>
            <person name="Birren B."/>
        </authorList>
    </citation>
    <scope>NUCLEOTIDE SEQUENCE [LARGE SCALE GENOMIC DNA]</scope>
</reference>
<evidence type="ECO:0000313" key="2">
    <source>
        <dbReference type="Proteomes" id="UP000095285"/>
    </source>
</evidence>
<organism evidence="2 3">
    <name type="scientific">Loa loa</name>
    <name type="common">Eye worm</name>
    <name type="synonym">Filaria loa</name>
    <dbReference type="NCBI Taxonomy" id="7209"/>
    <lineage>
        <taxon>Eukaryota</taxon>
        <taxon>Metazoa</taxon>
        <taxon>Ecdysozoa</taxon>
        <taxon>Nematoda</taxon>
        <taxon>Chromadorea</taxon>
        <taxon>Rhabditida</taxon>
        <taxon>Spirurina</taxon>
        <taxon>Spiruromorpha</taxon>
        <taxon>Filarioidea</taxon>
        <taxon>Onchocercidae</taxon>
        <taxon>Loa</taxon>
    </lineage>
</organism>
<dbReference type="WBParaSite" id="EN70_7441">
    <property type="protein sequence ID" value="EN70_7441"/>
    <property type="gene ID" value="EN70_7441"/>
</dbReference>
<proteinExistence type="predicted"/>
<sequence>MGATEIRTMTFQYTDIGEAASRGQQKRLILGHDDRSIYNVNVNYDLKNLPSPTQKKSKRPMGMCVCRFIFFSTYKYNDCPQICMRGWYVTQTATRVNDLTELGDKGKERKVLSGENNENFLETSG</sequence>
<dbReference type="EMBL" id="JH712544">
    <property type="protein sequence ID" value="EFO15162.1"/>
    <property type="molecule type" value="Genomic_DNA"/>
</dbReference>
<dbReference type="Proteomes" id="UP000095285">
    <property type="component" value="Unassembled WGS sequence"/>
</dbReference>
<dbReference type="RefSeq" id="XP_003148906.1">
    <property type="nucleotide sequence ID" value="XM_003148858.1"/>
</dbReference>
<gene>
    <name evidence="1 3" type="ORF">LOAG_13349</name>
</gene>
<dbReference type="CTD" id="9950821"/>
<protein>
    <submittedName>
        <fullName evidence="3">PLAT domain-containing protein</fullName>
    </submittedName>
</protein>
<dbReference type="AlphaFoldDB" id="A0A1I7VXR9"/>
<evidence type="ECO:0000313" key="1">
    <source>
        <dbReference type="EMBL" id="EFO15162.1"/>
    </source>
</evidence>
<evidence type="ECO:0000313" key="3">
    <source>
        <dbReference type="WBParaSite" id="EN70_7441"/>
    </source>
</evidence>
<keyword evidence="2" id="KW-1185">Reference proteome</keyword>